<dbReference type="AlphaFoldDB" id="A0A395T3R3"/>
<keyword evidence="3" id="KW-1185">Reference proteome</keyword>
<protein>
    <submittedName>
        <fullName evidence="2">Uncharacterized protein</fullName>
    </submittedName>
</protein>
<evidence type="ECO:0000313" key="2">
    <source>
        <dbReference type="EMBL" id="RGP78972.1"/>
    </source>
</evidence>
<accession>A0A395T3R3</accession>
<feature type="region of interest" description="Disordered" evidence="1">
    <location>
        <begin position="1"/>
        <end position="61"/>
    </location>
</feature>
<comment type="caution">
    <text evidence="2">The sequence shown here is derived from an EMBL/GenBank/DDBJ whole genome shotgun (WGS) entry which is preliminary data.</text>
</comment>
<dbReference type="OrthoDB" id="5130748at2759"/>
<dbReference type="EMBL" id="PXOG01000056">
    <property type="protein sequence ID" value="RGP78972.1"/>
    <property type="molecule type" value="Genomic_DNA"/>
</dbReference>
<evidence type="ECO:0000256" key="1">
    <source>
        <dbReference type="SAM" id="MobiDB-lite"/>
    </source>
</evidence>
<feature type="region of interest" description="Disordered" evidence="1">
    <location>
        <begin position="182"/>
        <end position="213"/>
    </location>
</feature>
<feature type="compositionally biased region" description="Polar residues" evidence="1">
    <location>
        <begin position="183"/>
        <end position="196"/>
    </location>
</feature>
<evidence type="ECO:0000313" key="3">
    <source>
        <dbReference type="Proteomes" id="UP000266234"/>
    </source>
</evidence>
<name>A0A395T3R3_9HYPO</name>
<sequence>MLARTSPSSPNVLARSALHPPETFPPPTSAPTFRASPKEDLSDVTETTLTRNRSESVPPIPRSDLNSRQYLFEALELGCYFLRHPRPILSADDLDEIELTRCFEILHACHIASDDTATLHSTKNTMGGFLKAVFNGWIANGDGVTSRQWILSSTNPASNRVCLQQLPGLPDSRLRHRDLQELPGTTQHQLLNTRTPSFHEGGSRRDILSHGAS</sequence>
<gene>
    <name evidence="2" type="ORF">FLONG3_2878</name>
</gene>
<organism evidence="2 3">
    <name type="scientific">Fusarium longipes</name>
    <dbReference type="NCBI Taxonomy" id="694270"/>
    <lineage>
        <taxon>Eukaryota</taxon>
        <taxon>Fungi</taxon>
        <taxon>Dikarya</taxon>
        <taxon>Ascomycota</taxon>
        <taxon>Pezizomycotina</taxon>
        <taxon>Sordariomycetes</taxon>
        <taxon>Hypocreomycetidae</taxon>
        <taxon>Hypocreales</taxon>
        <taxon>Nectriaceae</taxon>
        <taxon>Fusarium</taxon>
    </lineage>
</organism>
<feature type="compositionally biased region" description="Basic and acidic residues" evidence="1">
    <location>
        <begin position="201"/>
        <end position="213"/>
    </location>
</feature>
<feature type="compositionally biased region" description="Polar residues" evidence="1">
    <location>
        <begin position="1"/>
        <end position="11"/>
    </location>
</feature>
<proteinExistence type="predicted"/>
<reference evidence="2 3" key="1">
    <citation type="journal article" date="2018" name="PLoS Pathog.">
        <title>Evolution of structural diversity of trichothecenes, a family of toxins produced by plant pathogenic and entomopathogenic fungi.</title>
        <authorList>
            <person name="Proctor R.H."/>
            <person name="McCormick S.P."/>
            <person name="Kim H.S."/>
            <person name="Cardoza R.E."/>
            <person name="Stanley A.M."/>
            <person name="Lindo L."/>
            <person name="Kelly A."/>
            <person name="Brown D.W."/>
            <person name="Lee T."/>
            <person name="Vaughan M.M."/>
            <person name="Alexander N.J."/>
            <person name="Busman M."/>
            <person name="Gutierrez S."/>
        </authorList>
    </citation>
    <scope>NUCLEOTIDE SEQUENCE [LARGE SCALE GENOMIC DNA]</scope>
    <source>
        <strain evidence="2 3">NRRL 20695</strain>
    </source>
</reference>
<dbReference type="Proteomes" id="UP000266234">
    <property type="component" value="Unassembled WGS sequence"/>
</dbReference>